<dbReference type="SUPFAM" id="SSF52058">
    <property type="entry name" value="L domain-like"/>
    <property type="match status" value="1"/>
</dbReference>
<dbReference type="VEuPathDB" id="VectorBase:CQUJHB000478"/>
<dbReference type="PhylomeDB" id="B0XDT9"/>
<feature type="signal peptide" evidence="4">
    <location>
        <begin position="1"/>
        <end position="27"/>
    </location>
</feature>
<reference evidence="5" key="1">
    <citation type="submission" date="2007-03" db="EMBL/GenBank/DDBJ databases">
        <title>Annotation of Culex pipiens quinquefasciatus.</title>
        <authorList>
            <consortium name="The Broad Institute Genome Sequencing Platform"/>
            <person name="Atkinson P.W."/>
            <person name="Hemingway J."/>
            <person name="Christensen B.M."/>
            <person name="Higgs S."/>
            <person name="Kodira C."/>
            <person name="Hannick L."/>
            <person name="Megy K."/>
            <person name="O'Leary S."/>
            <person name="Pearson M."/>
            <person name="Haas B.J."/>
            <person name="Mauceli E."/>
            <person name="Wortman J.R."/>
            <person name="Lee N.H."/>
            <person name="Guigo R."/>
            <person name="Stanke M."/>
            <person name="Alvarado L."/>
            <person name="Amedeo P."/>
            <person name="Antoine C.H."/>
            <person name="Arensburger P."/>
            <person name="Bidwell S.L."/>
            <person name="Crawford M."/>
            <person name="Camaro F."/>
            <person name="Devon K."/>
            <person name="Engels R."/>
            <person name="Hammond M."/>
            <person name="Howarth C."/>
            <person name="Koehrsen M."/>
            <person name="Lawson D."/>
            <person name="Montgomery P."/>
            <person name="Nene V."/>
            <person name="Nusbaum C."/>
            <person name="Puiu D."/>
            <person name="Romero-Severson J."/>
            <person name="Severson D.W."/>
            <person name="Shumway M."/>
            <person name="Sisk P."/>
            <person name="Stolte C."/>
            <person name="Zeng Q."/>
            <person name="Eisenstadt E."/>
            <person name="Fraser-Liggett C."/>
            <person name="Strausberg R."/>
            <person name="Galagan J."/>
            <person name="Birren B."/>
            <person name="Collins F.H."/>
        </authorList>
    </citation>
    <scope>NUCLEOTIDE SEQUENCE [LARGE SCALE GENOMIC DNA]</scope>
    <source>
        <strain evidence="5">JHB</strain>
    </source>
</reference>
<dbReference type="VEuPathDB" id="VectorBase:CPIJ017196"/>
<evidence type="ECO:0000313" key="5">
    <source>
        <dbReference type="EMBL" id="EDS45646.1"/>
    </source>
</evidence>
<dbReference type="InterPro" id="IPR003591">
    <property type="entry name" value="Leu-rich_rpt_typical-subtyp"/>
</dbReference>
<dbReference type="InterPro" id="IPR032675">
    <property type="entry name" value="LRR_dom_sf"/>
</dbReference>
<evidence type="ECO:0000256" key="3">
    <source>
        <dbReference type="ARBA" id="ARBA00022737"/>
    </source>
</evidence>
<dbReference type="Gene3D" id="3.80.10.10">
    <property type="entry name" value="Ribonuclease Inhibitor"/>
    <property type="match status" value="1"/>
</dbReference>
<protein>
    <recommendedName>
        <fullName evidence="6">Leucine-rich immune protein (Coil-less)</fullName>
    </recommendedName>
</protein>
<evidence type="ECO:0000256" key="4">
    <source>
        <dbReference type="SAM" id="SignalP"/>
    </source>
</evidence>
<keyword evidence="2 4" id="KW-0732">Signal</keyword>
<keyword evidence="3" id="KW-0677">Repeat</keyword>
<dbReference type="AlphaFoldDB" id="B0XDT9"/>
<organism>
    <name type="scientific">Culex quinquefasciatus</name>
    <name type="common">Southern house mosquito</name>
    <name type="synonym">Culex pungens</name>
    <dbReference type="NCBI Taxonomy" id="7176"/>
    <lineage>
        <taxon>Eukaryota</taxon>
        <taxon>Metazoa</taxon>
        <taxon>Ecdysozoa</taxon>
        <taxon>Arthropoda</taxon>
        <taxon>Hexapoda</taxon>
        <taxon>Insecta</taxon>
        <taxon>Pterygota</taxon>
        <taxon>Neoptera</taxon>
        <taxon>Endopterygota</taxon>
        <taxon>Diptera</taxon>
        <taxon>Nematocera</taxon>
        <taxon>Culicoidea</taxon>
        <taxon>Culicidae</taxon>
        <taxon>Culicinae</taxon>
        <taxon>Culicini</taxon>
        <taxon>Culex</taxon>
        <taxon>Culex</taxon>
    </lineage>
</organism>
<evidence type="ECO:0000256" key="1">
    <source>
        <dbReference type="ARBA" id="ARBA00022614"/>
    </source>
</evidence>
<name>B0XDT9_CULQU</name>
<dbReference type="HOGENOM" id="CLU_060188_0_0_1"/>
<evidence type="ECO:0008006" key="6">
    <source>
        <dbReference type="Google" id="ProtNLM"/>
    </source>
</evidence>
<evidence type="ECO:0000256" key="2">
    <source>
        <dbReference type="ARBA" id="ARBA00022729"/>
    </source>
</evidence>
<dbReference type="KEGG" id="cqu:CpipJ_CPIJ017196"/>
<accession>B0XDT9</accession>
<dbReference type="OrthoDB" id="676979at2759"/>
<dbReference type="InParanoid" id="B0XDT9"/>
<dbReference type="PANTHER" id="PTHR24369">
    <property type="entry name" value="ANTIGEN BSP, PUTATIVE-RELATED"/>
    <property type="match status" value="1"/>
</dbReference>
<gene>
    <name evidence="5" type="ORF">CpipJ_CPIJ017196</name>
</gene>
<feature type="chain" id="PRO_5002760116" description="Leucine-rich immune protein (Coil-less)" evidence="4">
    <location>
        <begin position="28"/>
        <end position="393"/>
    </location>
</feature>
<dbReference type="SMART" id="SM00369">
    <property type="entry name" value="LRR_TYP"/>
    <property type="match status" value="2"/>
</dbReference>
<dbReference type="GO" id="GO:0005886">
    <property type="term" value="C:plasma membrane"/>
    <property type="evidence" value="ECO:0007669"/>
    <property type="project" value="TreeGrafter"/>
</dbReference>
<dbReference type="OMA" id="FRNARFR"/>
<dbReference type="PROSITE" id="PS51450">
    <property type="entry name" value="LRR"/>
    <property type="match status" value="1"/>
</dbReference>
<dbReference type="InterPro" id="IPR050541">
    <property type="entry name" value="LRR_TM_domain-containing"/>
</dbReference>
<dbReference type="EMBL" id="DS232782">
    <property type="protein sequence ID" value="EDS45646.1"/>
    <property type="molecule type" value="Genomic_DNA"/>
</dbReference>
<dbReference type="Pfam" id="PF13855">
    <property type="entry name" value="LRR_8"/>
    <property type="match status" value="1"/>
</dbReference>
<dbReference type="eggNOG" id="ENOG502TD0M">
    <property type="taxonomic scope" value="Eukaryota"/>
</dbReference>
<dbReference type="STRING" id="7176.B0XDT9"/>
<keyword evidence="1" id="KW-0433">Leucine-rich repeat</keyword>
<dbReference type="PANTHER" id="PTHR24369:SF210">
    <property type="entry name" value="CHAOPTIN-RELATED"/>
    <property type="match status" value="1"/>
</dbReference>
<proteinExistence type="predicted"/>
<sequence length="393" mass="44313">MYSKPHSSRRESPFSLPLLCLPSLIVAVPLKSAITGKADDRADRAAALIASELSCSSSEPDTSQFTMQAIWSLRWTGVILLLSVCGVCGDDPVFRCRDYLRYLTLNTCIIQNVDLDAASDLGELSFPRETDLEFRNARFRFLGVELFQLMGDTRQLTLRGGFTREIIFWSVSIEVLRVINTDLVMFDVLGEPNYSLKQLAIRSALFSRWSPSMMYLKALEVIDVAYCNFTYFDLDRVGGFKNLRVLDLSNNKLQALHSGPFLKLERLEELYLQGNQLEFMWRFPDVVPGLKYITVSDNRWSCNWVVMARNTFWLMKVTLMDSDYSCGAVWENSGGLCCKPSKVVLNVEDTAKLDPYVQGGVLDILIEENDNETQAVGAEMGNSAVYLDDPIAV</sequence>
<dbReference type="InterPro" id="IPR001611">
    <property type="entry name" value="Leu-rich_rpt"/>
</dbReference>